<name>A0AAD8M1D4_9APIA</name>
<organism evidence="1 2">
    <name type="scientific">Heracleum sosnowskyi</name>
    <dbReference type="NCBI Taxonomy" id="360622"/>
    <lineage>
        <taxon>Eukaryota</taxon>
        <taxon>Viridiplantae</taxon>
        <taxon>Streptophyta</taxon>
        <taxon>Embryophyta</taxon>
        <taxon>Tracheophyta</taxon>
        <taxon>Spermatophyta</taxon>
        <taxon>Magnoliopsida</taxon>
        <taxon>eudicotyledons</taxon>
        <taxon>Gunneridae</taxon>
        <taxon>Pentapetalae</taxon>
        <taxon>asterids</taxon>
        <taxon>campanulids</taxon>
        <taxon>Apiales</taxon>
        <taxon>Apiaceae</taxon>
        <taxon>Apioideae</taxon>
        <taxon>apioid superclade</taxon>
        <taxon>Tordylieae</taxon>
        <taxon>Tordyliinae</taxon>
        <taxon>Heracleum</taxon>
    </lineage>
</organism>
<dbReference type="EMBL" id="JAUIZM010000011">
    <property type="protein sequence ID" value="KAK1355982.1"/>
    <property type="molecule type" value="Genomic_DNA"/>
</dbReference>
<evidence type="ECO:0000313" key="1">
    <source>
        <dbReference type="EMBL" id="KAK1355982.1"/>
    </source>
</evidence>
<sequence length="111" mass="13281">MMKDLYLRMNDTDDEFKVIYIKDLSSDNLELMEDEFYYMPWFLDDYGDLPWSVHNYDEGCSLPKELESNVFPFRPYGVPKEFRNCLLILSTTMEVLSGKHLILLKYCQENI</sequence>
<reference evidence="1" key="1">
    <citation type="submission" date="2023-02" db="EMBL/GenBank/DDBJ databases">
        <title>Genome of toxic invasive species Heracleum sosnowskyi carries increased number of genes despite the absence of recent whole-genome duplications.</title>
        <authorList>
            <person name="Schelkunov M."/>
            <person name="Shtratnikova V."/>
            <person name="Makarenko M."/>
            <person name="Klepikova A."/>
            <person name="Omelchenko D."/>
            <person name="Novikova G."/>
            <person name="Obukhova E."/>
            <person name="Bogdanov V."/>
            <person name="Penin A."/>
            <person name="Logacheva M."/>
        </authorList>
    </citation>
    <scope>NUCLEOTIDE SEQUENCE</scope>
    <source>
        <strain evidence="1">Hsosn_3</strain>
        <tissue evidence="1">Leaf</tissue>
    </source>
</reference>
<dbReference type="AlphaFoldDB" id="A0AAD8M1D4"/>
<dbReference type="Proteomes" id="UP001237642">
    <property type="component" value="Unassembled WGS sequence"/>
</dbReference>
<accession>A0AAD8M1D4</accession>
<comment type="caution">
    <text evidence="1">The sequence shown here is derived from an EMBL/GenBank/DDBJ whole genome shotgun (WGS) entry which is preliminary data.</text>
</comment>
<gene>
    <name evidence="1" type="ORF">POM88_049238</name>
</gene>
<reference evidence="1" key="2">
    <citation type="submission" date="2023-05" db="EMBL/GenBank/DDBJ databases">
        <authorList>
            <person name="Schelkunov M.I."/>
        </authorList>
    </citation>
    <scope>NUCLEOTIDE SEQUENCE</scope>
    <source>
        <strain evidence="1">Hsosn_3</strain>
        <tissue evidence="1">Leaf</tissue>
    </source>
</reference>
<evidence type="ECO:0000313" key="2">
    <source>
        <dbReference type="Proteomes" id="UP001237642"/>
    </source>
</evidence>
<protein>
    <submittedName>
        <fullName evidence="1">Uncharacterized protein</fullName>
    </submittedName>
</protein>
<keyword evidence="2" id="KW-1185">Reference proteome</keyword>
<proteinExistence type="predicted"/>